<reference evidence="6" key="1">
    <citation type="submission" date="2023-05" db="EMBL/GenBank/DDBJ databases">
        <title>Anaerotaeda fermentans gen. nov., sp. nov., a novel anaerobic planctomycete of the new family within the order Sedimentisphaerales isolated from Taman Peninsula, Russia.</title>
        <authorList>
            <person name="Khomyakova M.A."/>
            <person name="Merkel A.Y."/>
            <person name="Slobodkin A.I."/>
        </authorList>
    </citation>
    <scope>NUCLEOTIDE SEQUENCE</scope>
    <source>
        <strain evidence="6">M17dextr</strain>
    </source>
</reference>
<dbReference type="Pfam" id="PF00471">
    <property type="entry name" value="Ribosomal_L33"/>
    <property type="match status" value="1"/>
</dbReference>
<gene>
    <name evidence="5 6" type="primary">rpmG</name>
    <name evidence="6" type="ORF">QJ522_09085</name>
</gene>
<dbReference type="NCBIfam" id="TIGR01023">
    <property type="entry name" value="rpmG_bact"/>
    <property type="match status" value="1"/>
</dbReference>
<proteinExistence type="inferred from homology"/>
<evidence type="ECO:0000256" key="1">
    <source>
        <dbReference type="ARBA" id="ARBA00007596"/>
    </source>
</evidence>
<dbReference type="GO" id="GO:0005737">
    <property type="term" value="C:cytoplasm"/>
    <property type="evidence" value="ECO:0007669"/>
    <property type="project" value="UniProtKB-ARBA"/>
</dbReference>
<comment type="similarity">
    <text evidence="1 5">Belongs to the bacterial ribosomal protein bL33 family.</text>
</comment>
<keyword evidence="7" id="KW-1185">Reference proteome</keyword>
<dbReference type="GO" id="GO:0006412">
    <property type="term" value="P:translation"/>
    <property type="evidence" value="ECO:0007669"/>
    <property type="project" value="UniProtKB-UniRule"/>
</dbReference>
<dbReference type="RefSeq" id="WP_349244604.1">
    <property type="nucleotide sequence ID" value="NZ_JASCXX010000009.1"/>
</dbReference>
<evidence type="ECO:0000313" key="6">
    <source>
        <dbReference type="EMBL" id="MDI6449196.1"/>
    </source>
</evidence>
<organism evidence="6 7">
    <name type="scientific">Anaerobaca lacustris</name>
    <dbReference type="NCBI Taxonomy" id="3044600"/>
    <lineage>
        <taxon>Bacteria</taxon>
        <taxon>Pseudomonadati</taxon>
        <taxon>Planctomycetota</taxon>
        <taxon>Phycisphaerae</taxon>
        <taxon>Sedimentisphaerales</taxon>
        <taxon>Anaerobacaceae</taxon>
        <taxon>Anaerobaca</taxon>
    </lineage>
</organism>
<dbReference type="EMBL" id="JASCXX010000009">
    <property type="protein sequence ID" value="MDI6449196.1"/>
    <property type="molecule type" value="Genomic_DNA"/>
</dbReference>
<dbReference type="GO" id="GO:0003735">
    <property type="term" value="F:structural constituent of ribosome"/>
    <property type="evidence" value="ECO:0007669"/>
    <property type="project" value="InterPro"/>
</dbReference>
<dbReference type="HAMAP" id="MF_00294">
    <property type="entry name" value="Ribosomal_bL33"/>
    <property type="match status" value="1"/>
</dbReference>
<evidence type="ECO:0000313" key="7">
    <source>
        <dbReference type="Proteomes" id="UP001431776"/>
    </source>
</evidence>
<dbReference type="Proteomes" id="UP001431776">
    <property type="component" value="Unassembled WGS sequence"/>
</dbReference>
<dbReference type="InterPro" id="IPR001705">
    <property type="entry name" value="Ribosomal_bL33"/>
</dbReference>
<dbReference type="InterPro" id="IPR038584">
    <property type="entry name" value="Ribosomal_bL33_sf"/>
</dbReference>
<keyword evidence="3 5" id="KW-0687">Ribonucleoprotein</keyword>
<evidence type="ECO:0000256" key="2">
    <source>
        <dbReference type="ARBA" id="ARBA00022980"/>
    </source>
</evidence>
<dbReference type="NCBIfam" id="NF001764">
    <property type="entry name" value="PRK00504.1"/>
    <property type="match status" value="1"/>
</dbReference>
<accession>A0AAW6TTZ2</accession>
<dbReference type="PANTHER" id="PTHR43168">
    <property type="entry name" value="50S RIBOSOMAL PROTEIN L33, CHLOROPLASTIC"/>
    <property type="match status" value="1"/>
</dbReference>
<keyword evidence="2 5" id="KW-0689">Ribosomal protein</keyword>
<evidence type="ECO:0000256" key="3">
    <source>
        <dbReference type="ARBA" id="ARBA00023274"/>
    </source>
</evidence>
<dbReference type="GO" id="GO:0005840">
    <property type="term" value="C:ribosome"/>
    <property type="evidence" value="ECO:0007669"/>
    <property type="project" value="UniProtKB-KW"/>
</dbReference>
<dbReference type="Gene3D" id="2.20.28.120">
    <property type="entry name" value="Ribosomal protein L33"/>
    <property type="match status" value="1"/>
</dbReference>
<dbReference type="InterPro" id="IPR011332">
    <property type="entry name" value="Ribosomal_zn-bd"/>
</dbReference>
<protein>
    <recommendedName>
        <fullName evidence="4 5">Large ribosomal subunit protein bL33</fullName>
    </recommendedName>
</protein>
<dbReference type="AlphaFoldDB" id="A0AAW6TTZ2"/>
<name>A0AAW6TTZ2_9BACT</name>
<sequence>MAKKKSKRENVWLECTECRQRNYRTNVSVAEGAPKLELKKFCKSERKHTVHKLRRK</sequence>
<dbReference type="GO" id="GO:1990904">
    <property type="term" value="C:ribonucleoprotein complex"/>
    <property type="evidence" value="ECO:0007669"/>
    <property type="project" value="UniProtKB-KW"/>
</dbReference>
<comment type="caution">
    <text evidence="6">The sequence shown here is derived from an EMBL/GenBank/DDBJ whole genome shotgun (WGS) entry which is preliminary data.</text>
</comment>
<evidence type="ECO:0000256" key="4">
    <source>
        <dbReference type="ARBA" id="ARBA00035176"/>
    </source>
</evidence>
<dbReference type="SUPFAM" id="SSF57829">
    <property type="entry name" value="Zn-binding ribosomal proteins"/>
    <property type="match status" value="1"/>
</dbReference>
<evidence type="ECO:0000256" key="5">
    <source>
        <dbReference type="HAMAP-Rule" id="MF_00294"/>
    </source>
</evidence>
<dbReference type="PANTHER" id="PTHR43168:SF2">
    <property type="entry name" value="LARGE RIBOSOMAL SUBUNIT PROTEIN BL33C"/>
    <property type="match status" value="1"/>
</dbReference>